<protein>
    <submittedName>
        <fullName evidence="1">Retrovirus-related Pol polyprotein from type-1 retrotransposable element R2</fullName>
    </submittedName>
</protein>
<accession>A0AAE1L9R2</accession>
<comment type="caution">
    <text evidence="1">The sequence shown here is derived from an EMBL/GenBank/DDBJ whole genome shotgun (WGS) entry which is preliminary data.</text>
</comment>
<reference evidence="1" key="2">
    <citation type="journal article" date="2023" name="BMC Genomics">
        <title>Pest status, molecular evolution, and epigenetic factors derived from the genome assembly of Frankliniella fusca, a thysanopteran phytovirus vector.</title>
        <authorList>
            <person name="Catto M.A."/>
            <person name="Labadie P.E."/>
            <person name="Jacobson A.L."/>
            <person name="Kennedy G.G."/>
            <person name="Srinivasan R."/>
            <person name="Hunt B.G."/>
        </authorList>
    </citation>
    <scope>NUCLEOTIDE SEQUENCE</scope>
    <source>
        <strain evidence="1">PL_HMW_Pooled</strain>
    </source>
</reference>
<sequence>MPTPYKREKCRNPSFAEHETLNHITQRCPVTHYASNRHDAGLTHLEPTPGSRIYLILWSMVTTPDTAYVVDVTIAYESYPDSMSRAYAHKYIKNTTPDFVEGVKKMTKLQSISNLPFVIGSRGSWHPANDRVLAIFGLHESTKEVVTTTVLQWGQTIHKIFNAAAWRISAPLHRTAISTRRNKSQQH</sequence>
<evidence type="ECO:0000313" key="2">
    <source>
        <dbReference type="Proteomes" id="UP001219518"/>
    </source>
</evidence>
<dbReference type="AlphaFoldDB" id="A0AAE1L9R2"/>
<proteinExistence type="predicted"/>
<dbReference type="Proteomes" id="UP001219518">
    <property type="component" value="Unassembled WGS sequence"/>
</dbReference>
<evidence type="ECO:0000313" key="1">
    <source>
        <dbReference type="EMBL" id="KAK3911658.1"/>
    </source>
</evidence>
<name>A0AAE1L9R2_9NEOP</name>
<reference evidence="1" key="1">
    <citation type="submission" date="2021-07" db="EMBL/GenBank/DDBJ databases">
        <authorList>
            <person name="Catto M.A."/>
            <person name="Jacobson A."/>
            <person name="Kennedy G."/>
            <person name="Labadie P."/>
            <person name="Hunt B.G."/>
            <person name="Srinivasan R."/>
        </authorList>
    </citation>
    <scope>NUCLEOTIDE SEQUENCE</scope>
    <source>
        <strain evidence="1">PL_HMW_Pooled</strain>
        <tissue evidence="1">Head</tissue>
    </source>
</reference>
<gene>
    <name evidence="1" type="ORF">KUF71_021319</name>
</gene>
<dbReference type="EMBL" id="JAHWGI010000284">
    <property type="protein sequence ID" value="KAK3911658.1"/>
    <property type="molecule type" value="Genomic_DNA"/>
</dbReference>
<organism evidence="1 2">
    <name type="scientific">Frankliniella fusca</name>
    <dbReference type="NCBI Taxonomy" id="407009"/>
    <lineage>
        <taxon>Eukaryota</taxon>
        <taxon>Metazoa</taxon>
        <taxon>Ecdysozoa</taxon>
        <taxon>Arthropoda</taxon>
        <taxon>Hexapoda</taxon>
        <taxon>Insecta</taxon>
        <taxon>Pterygota</taxon>
        <taxon>Neoptera</taxon>
        <taxon>Paraneoptera</taxon>
        <taxon>Thysanoptera</taxon>
        <taxon>Terebrantia</taxon>
        <taxon>Thripoidea</taxon>
        <taxon>Thripidae</taxon>
        <taxon>Frankliniella</taxon>
    </lineage>
</organism>
<keyword evidence="2" id="KW-1185">Reference proteome</keyword>